<feature type="chain" id="PRO_5009618548" evidence="1">
    <location>
        <begin position="22"/>
        <end position="256"/>
    </location>
</feature>
<feature type="signal peptide" evidence="1">
    <location>
        <begin position="1"/>
        <end position="21"/>
    </location>
</feature>
<evidence type="ECO:0000313" key="2">
    <source>
        <dbReference type="EMBL" id="BAV91975.1"/>
    </source>
</evidence>
<dbReference type="KEGG" id="dtr:RSDT_0463"/>
<keyword evidence="3" id="KW-1185">Reference proteome</keyword>
<dbReference type="Proteomes" id="UP000242645">
    <property type="component" value="Chromosome"/>
</dbReference>
<proteinExistence type="predicted"/>
<evidence type="ECO:0000256" key="1">
    <source>
        <dbReference type="SAM" id="SignalP"/>
    </source>
</evidence>
<dbReference type="AlphaFoldDB" id="A0A1J1DQ61"/>
<dbReference type="InterPro" id="IPR019613">
    <property type="entry name" value="DUF4198"/>
</dbReference>
<dbReference type="RefSeq" id="WP_096399503.1">
    <property type="nucleotide sequence ID" value="NZ_AP017368.1"/>
</dbReference>
<sequence length="256" mass="28451">MWKIFYSILSLVLFCAAQAEAHFGMVIPSAATITEKKDANLKIDLAFAHPMEMKGMDMAAPKAFTVTVDGRTEDVRYLLKPSVILGHKAWQAAYAVKKPGVYQFAVAQAPYFEPAEDTYIVHYTKTVTAAFGGEDGWNEPLGLKTEIVPLTRPFGNYAGNIFRGQVLLNGKPAPNTDVEVEFWNTDGRRTAPNEYFLTQIVRTDQNGVFAFGVPWAGWWGFAALSTADEKLDYKGEQKPIELGAVLWTEFVAPRTK</sequence>
<reference evidence="2 3" key="1">
    <citation type="journal article" date="2017" name="ISME J.">
        <title>Genome of 'Ca. Desulfovibrio trichonymphae', an H2-oxidizing bacterium in a tripartite symbiotic system within a protist cell in the termite gut.</title>
        <authorList>
            <person name="Kuwahara H."/>
            <person name="Yuki M."/>
            <person name="Izawa K."/>
            <person name="Ohkuma M."/>
            <person name="Hongoh Y."/>
        </authorList>
    </citation>
    <scope>NUCLEOTIDE SEQUENCE [LARGE SCALE GENOMIC DNA]</scope>
    <source>
        <strain evidence="2 3">Rs-N31</strain>
    </source>
</reference>
<organism evidence="2 3">
    <name type="scientific">Candidatus Desulfovibrio trichonymphae</name>
    <dbReference type="NCBI Taxonomy" id="1725232"/>
    <lineage>
        <taxon>Bacteria</taxon>
        <taxon>Pseudomonadati</taxon>
        <taxon>Thermodesulfobacteriota</taxon>
        <taxon>Desulfovibrionia</taxon>
        <taxon>Desulfovibrionales</taxon>
        <taxon>Desulfovibrionaceae</taxon>
        <taxon>Desulfovibrio</taxon>
    </lineage>
</organism>
<dbReference type="OrthoDB" id="9780723at2"/>
<dbReference type="EMBL" id="AP017368">
    <property type="protein sequence ID" value="BAV91975.1"/>
    <property type="molecule type" value="Genomic_DNA"/>
</dbReference>
<accession>A0A1J1DQ61</accession>
<gene>
    <name evidence="2" type="primary">nikK</name>
    <name evidence="2" type="ORF">RSDT_0463</name>
</gene>
<dbReference type="Pfam" id="PF10670">
    <property type="entry name" value="DUF4198"/>
    <property type="match status" value="1"/>
</dbReference>
<evidence type="ECO:0000313" key="3">
    <source>
        <dbReference type="Proteomes" id="UP000242645"/>
    </source>
</evidence>
<keyword evidence="1" id="KW-0732">Signal</keyword>
<name>A0A1J1DQ61_9BACT</name>
<protein>
    <submittedName>
        <fullName evidence="2">Ni2+ ABC transporter Ni2+-binding protein NikK</fullName>
    </submittedName>
</protein>